<evidence type="ECO:0000256" key="2">
    <source>
        <dbReference type="SAM" id="MobiDB-lite"/>
    </source>
</evidence>
<accession>K2H0Q2</accession>
<dbReference type="EMBL" id="AMFJ01000181">
    <property type="protein sequence ID" value="EKE29395.1"/>
    <property type="molecule type" value="Genomic_DNA"/>
</dbReference>
<evidence type="ECO:0000313" key="3">
    <source>
        <dbReference type="EMBL" id="EKE29395.1"/>
    </source>
</evidence>
<keyword evidence="1" id="KW-0175">Coiled coil</keyword>
<reference evidence="3" key="1">
    <citation type="journal article" date="2012" name="Science">
        <title>Fermentation, hydrogen, and sulfur metabolism in multiple uncultivated bacterial phyla.</title>
        <authorList>
            <person name="Wrighton K.C."/>
            <person name="Thomas B.C."/>
            <person name="Sharon I."/>
            <person name="Miller C.S."/>
            <person name="Castelle C.J."/>
            <person name="VerBerkmoes N.C."/>
            <person name="Wilkins M.J."/>
            <person name="Hettich R.L."/>
            <person name="Lipton M.S."/>
            <person name="Williams K.H."/>
            <person name="Long P.E."/>
            <person name="Banfield J.F."/>
        </authorList>
    </citation>
    <scope>NUCLEOTIDE SEQUENCE [LARGE SCALE GENOMIC DNA]</scope>
</reference>
<protein>
    <submittedName>
        <fullName evidence="3">Uncharacterized protein</fullName>
    </submittedName>
</protein>
<name>K2H0Q2_9BACT</name>
<dbReference type="AlphaFoldDB" id="K2H0Q2"/>
<sequence length="129" mass="15448">MLVDNFKFKQLLEESGLSFSEKYDISNIFNVLSDERKIDILNKWPLYLNEIFKIRNESLEKRKENLTHALNNIEKIVNEAILRKRDEDERKSRESAERQEINRTAFAYDQMKKANDLQSLLRKQQNGQQ</sequence>
<comment type="caution">
    <text evidence="3">The sequence shown here is derived from an EMBL/GenBank/DDBJ whole genome shotgun (WGS) entry which is preliminary data.</text>
</comment>
<proteinExistence type="predicted"/>
<feature type="compositionally biased region" description="Basic and acidic residues" evidence="2">
    <location>
        <begin position="85"/>
        <end position="101"/>
    </location>
</feature>
<evidence type="ECO:0000256" key="1">
    <source>
        <dbReference type="SAM" id="Coils"/>
    </source>
</evidence>
<organism evidence="3">
    <name type="scientific">uncultured bacterium</name>
    <name type="common">gcode 4</name>
    <dbReference type="NCBI Taxonomy" id="1234023"/>
    <lineage>
        <taxon>Bacteria</taxon>
        <taxon>environmental samples</taxon>
    </lineage>
</organism>
<feature type="region of interest" description="Disordered" evidence="2">
    <location>
        <begin position="85"/>
        <end position="104"/>
    </location>
</feature>
<feature type="coiled-coil region" evidence="1">
    <location>
        <begin position="49"/>
        <end position="79"/>
    </location>
</feature>
<gene>
    <name evidence="3" type="ORF">ACD_2C00181G0003</name>
</gene>